<evidence type="ECO:0000256" key="1">
    <source>
        <dbReference type="ARBA" id="ARBA00023242"/>
    </source>
</evidence>
<gene>
    <name evidence="3" type="ORF">H2200_012306</name>
</gene>
<dbReference type="AlphaFoldDB" id="A0AA38WXK0"/>
<dbReference type="InterPro" id="IPR052761">
    <property type="entry name" value="Fungal_Detox/Toxin_TFs"/>
</dbReference>
<dbReference type="PANTHER" id="PTHR47425">
    <property type="entry name" value="FARB-RELATED"/>
    <property type="match status" value="1"/>
</dbReference>
<dbReference type="GO" id="GO:0006351">
    <property type="term" value="P:DNA-templated transcription"/>
    <property type="evidence" value="ECO:0007669"/>
    <property type="project" value="InterPro"/>
</dbReference>
<evidence type="ECO:0000259" key="2">
    <source>
        <dbReference type="SMART" id="SM00906"/>
    </source>
</evidence>
<organism evidence="3 4">
    <name type="scientific">Cladophialophora chaetospira</name>
    <dbReference type="NCBI Taxonomy" id="386627"/>
    <lineage>
        <taxon>Eukaryota</taxon>
        <taxon>Fungi</taxon>
        <taxon>Dikarya</taxon>
        <taxon>Ascomycota</taxon>
        <taxon>Pezizomycotina</taxon>
        <taxon>Eurotiomycetes</taxon>
        <taxon>Chaetothyriomycetidae</taxon>
        <taxon>Chaetothyriales</taxon>
        <taxon>Herpotrichiellaceae</taxon>
        <taxon>Cladophialophora</taxon>
    </lineage>
</organism>
<keyword evidence="4" id="KW-1185">Reference proteome</keyword>
<dbReference type="PANTHER" id="PTHR47425:SF3">
    <property type="entry name" value="ZN(II)2CYS6 TRANSCRIPTION FACTOR (EUROFUNG)"/>
    <property type="match status" value="1"/>
</dbReference>
<dbReference type="Proteomes" id="UP001172673">
    <property type="component" value="Unassembled WGS sequence"/>
</dbReference>
<comment type="caution">
    <text evidence="3">The sequence shown here is derived from an EMBL/GenBank/DDBJ whole genome shotgun (WGS) entry which is preliminary data.</text>
</comment>
<dbReference type="InterPro" id="IPR007219">
    <property type="entry name" value="XnlR_reg_dom"/>
</dbReference>
<protein>
    <recommendedName>
        <fullName evidence="2">Xylanolytic transcriptional activator regulatory domain-containing protein</fullName>
    </recommendedName>
</protein>
<keyword evidence="1" id="KW-0539">Nucleus</keyword>
<dbReference type="Pfam" id="PF04082">
    <property type="entry name" value="Fungal_trans"/>
    <property type="match status" value="1"/>
</dbReference>
<dbReference type="CDD" id="cd12148">
    <property type="entry name" value="fungal_TF_MHR"/>
    <property type="match status" value="1"/>
</dbReference>
<dbReference type="EMBL" id="JAPDRK010000023">
    <property type="protein sequence ID" value="KAJ9603011.1"/>
    <property type="molecule type" value="Genomic_DNA"/>
</dbReference>
<sequence length="665" mass="74853">MKDGGLLTNFPVQPSRRFSYSSHGSRSPAAAISVSSSLYASSTQRPPIDPTLRELGHRPMSLKRAFNLPAYILPPQRDISEAELQFLASQGALSIPDDELRDQLLRDFIWYSYPYMPVICLEDFLQGLEGGDQHQISLSLFQAVMFAGSSFVDELYLQQAGFESRRSARAYFYKKVKLLYDFDWESDRITLMQTMLLHTYWYTAESDQKDPWHWAGVCMSLGVTLGLNERATYKHEDLKTRKLWRRLWWCCYLRDRALAISARRPMRFRDDQVHISMLQLDDFDLNTPETGITTIKIAFSVTSHDCRLALARMCMENIKLASILGRILEKFYQLQGFSGSTKGPRMLYCPKTSDVDPQEAKTLETELERWASLLPSTCRIQQEENLRTPTEELLHLHQATLKLGYLLVTEAFHRPLSISRGETTLSTDLLQRRSRPIVKECAISTAEVVKSLRERDLFRFLPPGAGTCIGVAVASFLAEIKSSGKSLSALPGQHFQQCIRGLWSLRETWPIADAVCQIVGHMMRAKDVETARVVALQAQPFPMEDAPDGSRESGMARSAGTAIVEPPNIEVHGFESEVLQEDGIGLGIEAAARTSNSSAFGLLDVDDVWSLSNQAPWTLTQFGLYEDLQHCGGDIFLPSATQRRMVDDHTGYGSVADAGPFSMLY</sequence>
<evidence type="ECO:0000313" key="4">
    <source>
        <dbReference type="Proteomes" id="UP001172673"/>
    </source>
</evidence>
<dbReference type="GO" id="GO:0003677">
    <property type="term" value="F:DNA binding"/>
    <property type="evidence" value="ECO:0007669"/>
    <property type="project" value="InterPro"/>
</dbReference>
<proteinExistence type="predicted"/>
<dbReference type="SMART" id="SM00906">
    <property type="entry name" value="Fungal_trans"/>
    <property type="match status" value="1"/>
</dbReference>
<evidence type="ECO:0000313" key="3">
    <source>
        <dbReference type="EMBL" id="KAJ9603011.1"/>
    </source>
</evidence>
<name>A0AA38WXK0_9EURO</name>
<reference evidence="3" key="1">
    <citation type="submission" date="2022-10" db="EMBL/GenBank/DDBJ databases">
        <title>Culturing micro-colonial fungi from biological soil crusts in the Mojave desert and describing Neophaeococcomyces mojavensis, and introducing the new genera and species Taxawa tesnikishii.</title>
        <authorList>
            <person name="Kurbessoian T."/>
            <person name="Stajich J.E."/>
        </authorList>
    </citation>
    <scope>NUCLEOTIDE SEQUENCE</scope>
    <source>
        <strain evidence="3">TK_41</strain>
    </source>
</reference>
<dbReference type="GO" id="GO:0008270">
    <property type="term" value="F:zinc ion binding"/>
    <property type="evidence" value="ECO:0007669"/>
    <property type="project" value="InterPro"/>
</dbReference>
<accession>A0AA38WXK0</accession>
<feature type="domain" description="Xylanolytic transcriptional activator regulatory" evidence="2">
    <location>
        <begin position="211"/>
        <end position="284"/>
    </location>
</feature>